<sequence>MNIMTVENISKSYGEKILFKDASFGMNDQDKIGIVGVNGTGKSTFLRVIAGKEQADEGNVAIGNHVRIEMLDQNPDYDPDITVLQQVFQGDSPEMQVVRSYMEIMELLELKPNDETLLQKLTSFSEKMEEHDAWQLESEAKTILSKLGIHQIDAKMGSLSGGQRKRVALAAALIHPSDLLILDEPTNHIDNDSVVWLEQYLQKRRGALLMITHDRYFLDRVANVMIELDHGRLFRYEANYTRFLELKAEREEREASSEQKRQNLLRNELAWIRRGAKARTTKQKARIDRFEKLKDQDTLHRSGDLEMSVASARLGKKILEIEHLSKKIEDRTLVDDLSYIAVPGDRVGIVGPNGSGKSTLLNMIAGQIQPDSGEIVVGPTVKLGYFTQEHQEMDENLRVIEYIKEEAEVIRTGDGETITAAQMLERFLFPPAAQWTYISRLSGGEKRRLYLLRVLMSAPNVLLLDEPTNDLDISTLSVLETYLEDFPGVVIVVSHDRYFLDRTIDKVLAFEGEGQVRVHVGDYSEYAEWLAKNGQEPRKEPVKKETVIEKNDSPAASMKSEDSSKTKLKFSFKEQREYEQIDAMIEAVEQKIEDLTSQMEAAFADALRLQELMQEQKEAEKELEQLMERWTYLNELAEQIEQNKK</sequence>
<feature type="compositionally biased region" description="Basic and acidic residues" evidence="4">
    <location>
        <begin position="535"/>
        <end position="552"/>
    </location>
</feature>
<dbReference type="Pfam" id="PF00005">
    <property type="entry name" value="ABC_tran"/>
    <property type="match status" value="2"/>
</dbReference>
<dbReference type="PROSITE" id="PS50893">
    <property type="entry name" value="ABC_TRANSPORTER_2"/>
    <property type="match status" value="2"/>
</dbReference>
<evidence type="ECO:0000313" key="6">
    <source>
        <dbReference type="EMBL" id="MBD7967053.1"/>
    </source>
</evidence>
<feature type="coiled-coil region" evidence="3">
    <location>
        <begin position="241"/>
        <end position="268"/>
    </location>
</feature>
<dbReference type="InterPro" id="IPR037118">
    <property type="entry name" value="Val-tRNA_synth_C_sf"/>
</dbReference>
<dbReference type="Gene3D" id="3.40.50.300">
    <property type="entry name" value="P-loop containing nucleotide triphosphate hydrolases"/>
    <property type="match status" value="2"/>
</dbReference>
<proteinExistence type="predicted"/>
<reference evidence="6 7" key="1">
    <citation type="submission" date="2020-08" db="EMBL/GenBank/DDBJ databases">
        <title>A Genomic Blueprint of the Chicken Gut Microbiome.</title>
        <authorList>
            <person name="Gilroy R."/>
            <person name="Ravi A."/>
            <person name="Getino M."/>
            <person name="Pursley I."/>
            <person name="Horton D.L."/>
            <person name="Alikhan N.-F."/>
            <person name="Baker D."/>
            <person name="Gharbi K."/>
            <person name="Hall N."/>
            <person name="Watson M."/>
            <person name="Adriaenssens E.M."/>
            <person name="Foster-Nyarko E."/>
            <person name="Jarju S."/>
            <person name="Secka A."/>
            <person name="Antonio M."/>
            <person name="Oren A."/>
            <person name="Chaudhuri R."/>
            <person name="La Ragione R.M."/>
            <person name="Hildebrand F."/>
            <person name="Pallen M.J."/>
        </authorList>
    </citation>
    <scope>NUCLEOTIDE SEQUENCE [LARGE SCALE GENOMIC DNA]</scope>
    <source>
        <strain evidence="6 7">Sa2BVA9</strain>
    </source>
</reference>
<evidence type="ECO:0000256" key="2">
    <source>
        <dbReference type="ARBA" id="ARBA00022840"/>
    </source>
</evidence>
<comment type="caution">
    <text evidence="6">The sequence shown here is derived from an EMBL/GenBank/DDBJ whole genome shotgun (WGS) entry which is preliminary data.</text>
</comment>
<dbReference type="CDD" id="cd03221">
    <property type="entry name" value="ABCF_EF-3"/>
    <property type="match status" value="2"/>
</dbReference>
<evidence type="ECO:0000313" key="7">
    <source>
        <dbReference type="Proteomes" id="UP000608071"/>
    </source>
</evidence>
<dbReference type="InterPro" id="IPR003439">
    <property type="entry name" value="ABC_transporter-like_ATP-bd"/>
</dbReference>
<protein>
    <submittedName>
        <fullName evidence="6">ABC-F family ATP-binding cassette domain-containing protein</fullName>
    </submittedName>
</protein>
<dbReference type="InterPro" id="IPR032524">
    <property type="entry name" value="ABC_tran_C"/>
</dbReference>
<dbReference type="GO" id="GO:0005524">
    <property type="term" value="F:ATP binding"/>
    <property type="evidence" value="ECO:0007669"/>
    <property type="project" value="UniProtKB-KW"/>
</dbReference>
<evidence type="ECO:0000256" key="4">
    <source>
        <dbReference type="SAM" id="MobiDB-lite"/>
    </source>
</evidence>
<evidence type="ECO:0000256" key="3">
    <source>
        <dbReference type="SAM" id="Coils"/>
    </source>
</evidence>
<accession>A0ABR8SU82</accession>
<dbReference type="SUPFAM" id="SSF52540">
    <property type="entry name" value="P-loop containing nucleoside triphosphate hydrolases"/>
    <property type="match status" value="2"/>
</dbReference>
<keyword evidence="7" id="KW-1185">Reference proteome</keyword>
<evidence type="ECO:0000259" key="5">
    <source>
        <dbReference type="PROSITE" id="PS50893"/>
    </source>
</evidence>
<dbReference type="Pfam" id="PF12848">
    <property type="entry name" value="ABC_tran_Xtn"/>
    <property type="match status" value="1"/>
</dbReference>
<evidence type="ECO:0000256" key="1">
    <source>
        <dbReference type="ARBA" id="ARBA00022741"/>
    </source>
</evidence>
<dbReference type="InterPro" id="IPR003593">
    <property type="entry name" value="AAA+_ATPase"/>
</dbReference>
<dbReference type="InterPro" id="IPR051309">
    <property type="entry name" value="ABCF_ATPase"/>
</dbReference>
<dbReference type="RefSeq" id="WP_191798078.1">
    <property type="nucleotide sequence ID" value="NZ_JACSQL010000001.1"/>
</dbReference>
<dbReference type="Pfam" id="PF16326">
    <property type="entry name" value="ABC_tran_CTD"/>
    <property type="match status" value="1"/>
</dbReference>
<dbReference type="PANTHER" id="PTHR42855:SF1">
    <property type="entry name" value="ABC TRANSPORTER DOMAIN-CONTAINING PROTEIN"/>
    <property type="match status" value="1"/>
</dbReference>
<feature type="domain" description="ABC transporter" evidence="5">
    <location>
        <begin position="4"/>
        <end position="255"/>
    </location>
</feature>
<name>A0ABR8SU82_9BACL</name>
<dbReference type="Gene3D" id="1.10.287.380">
    <property type="entry name" value="Valyl-tRNA synthetase, C-terminal domain"/>
    <property type="match status" value="1"/>
</dbReference>
<dbReference type="PROSITE" id="PS00211">
    <property type="entry name" value="ABC_TRANSPORTER_1"/>
    <property type="match status" value="1"/>
</dbReference>
<keyword evidence="1" id="KW-0547">Nucleotide-binding</keyword>
<dbReference type="EMBL" id="JACSQL010000001">
    <property type="protein sequence ID" value="MBD7967053.1"/>
    <property type="molecule type" value="Genomic_DNA"/>
</dbReference>
<dbReference type="InterPro" id="IPR032781">
    <property type="entry name" value="ABC_tran_Xtn"/>
</dbReference>
<dbReference type="Proteomes" id="UP000608071">
    <property type="component" value="Unassembled WGS sequence"/>
</dbReference>
<feature type="domain" description="ABC transporter" evidence="5">
    <location>
        <begin position="319"/>
        <end position="538"/>
    </location>
</feature>
<dbReference type="InterPro" id="IPR027417">
    <property type="entry name" value="P-loop_NTPase"/>
</dbReference>
<keyword evidence="2 6" id="KW-0067">ATP-binding</keyword>
<dbReference type="InterPro" id="IPR017871">
    <property type="entry name" value="ABC_transporter-like_CS"/>
</dbReference>
<gene>
    <name evidence="6" type="ORF">H9647_03170</name>
</gene>
<keyword evidence="3" id="KW-0175">Coiled coil</keyword>
<feature type="region of interest" description="Disordered" evidence="4">
    <location>
        <begin position="534"/>
        <end position="562"/>
    </location>
</feature>
<feature type="coiled-coil region" evidence="3">
    <location>
        <begin position="578"/>
        <end position="629"/>
    </location>
</feature>
<dbReference type="SMART" id="SM00382">
    <property type="entry name" value="AAA"/>
    <property type="match status" value="2"/>
</dbReference>
<dbReference type="PANTHER" id="PTHR42855">
    <property type="entry name" value="ABC TRANSPORTER ATP-BINDING SUBUNIT"/>
    <property type="match status" value="1"/>
</dbReference>
<organism evidence="6 7">
    <name type="scientific">Paenibacillus gallinarum</name>
    <dbReference type="NCBI Taxonomy" id="2762232"/>
    <lineage>
        <taxon>Bacteria</taxon>
        <taxon>Bacillati</taxon>
        <taxon>Bacillota</taxon>
        <taxon>Bacilli</taxon>
        <taxon>Bacillales</taxon>
        <taxon>Paenibacillaceae</taxon>
        <taxon>Paenibacillus</taxon>
    </lineage>
</organism>